<dbReference type="EMBL" id="CM043022">
    <property type="protein sequence ID" value="KAI4457247.1"/>
    <property type="molecule type" value="Genomic_DNA"/>
</dbReference>
<name>A0ACB9STW2_HOLOL</name>
<accession>A0ACB9STW2</accession>
<evidence type="ECO:0000313" key="2">
    <source>
        <dbReference type="Proteomes" id="UP001056778"/>
    </source>
</evidence>
<reference evidence="1" key="1">
    <citation type="submission" date="2022-04" db="EMBL/GenBank/DDBJ databases">
        <title>Chromosome-scale genome assembly of Holotrichia oblita Faldermann.</title>
        <authorList>
            <person name="Rongchong L."/>
        </authorList>
    </citation>
    <scope>NUCLEOTIDE SEQUENCE</scope>
    <source>
        <strain evidence="1">81SQS9</strain>
    </source>
</reference>
<organism evidence="1 2">
    <name type="scientific">Holotrichia oblita</name>
    <name type="common">Chafer beetle</name>
    <dbReference type="NCBI Taxonomy" id="644536"/>
    <lineage>
        <taxon>Eukaryota</taxon>
        <taxon>Metazoa</taxon>
        <taxon>Ecdysozoa</taxon>
        <taxon>Arthropoda</taxon>
        <taxon>Hexapoda</taxon>
        <taxon>Insecta</taxon>
        <taxon>Pterygota</taxon>
        <taxon>Neoptera</taxon>
        <taxon>Endopterygota</taxon>
        <taxon>Coleoptera</taxon>
        <taxon>Polyphaga</taxon>
        <taxon>Scarabaeiformia</taxon>
        <taxon>Scarabaeidae</taxon>
        <taxon>Melolonthinae</taxon>
        <taxon>Holotrichia</taxon>
    </lineage>
</organism>
<protein>
    <submittedName>
        <fullName evidence="1">Uncharacterized protein</fullName>
    </submittedName>
</protein>
<gene>
    <name evidence="1" type="ORF">MML48_8g00009880</name>
</gene>
<comment type="caution">
    <text evidence="1">The sequence shown here is derived from an EMBL/GenBank/DDBJ whole genome shotgun (WGS) entry which is preliminary data.</text>
</comment>
<sequence>MSLLLVSFTFIVNGMEFKSESKISLRRDEEDRPQARIATAVLLRLRMRGVPQRLAAVQESTSAGGQVVRHARTGADHEGRPRRSYPHTDFPTERSAQERRVQRDAGAKQVPRRLSGDHQTMLRPVG</sequence>
<keyword evidence="2" id="KW-1185">Reference proteome</keyword>
<proteinExistence type="predicted"/>
<dbReference type="Proteomes" id="UP001056778">
    <property type="component" value="Chromosome 8"/>
</dbReference>
<evidence type="ECO:0000313" key="1">
    <source>
        <dbReference type="EMBL" id="KAI4457247.1"/>
    </source>
</evidence>